<proteinExistence type="predicted"/>
<comment type="caution">
    <text evidence="2">The sequence shown here is derived from an EMBL/GenBank/DDBJ whole genome shotgun (WGS) entry which is preliminary data.</text>
</comment>
<dbReference type="Pfam" id="PF01425">
    <property type="entry name" value="Amidase"/>
    <property type="match status" value="1"/>
</dbReference>
<accession>A0A133V6E8</accession>
<name>A0A133V6E8_9EURY</name>
<dbReference type="GO" id="GO:0003824">
    <property type="term" value="F:catalytic activity"/>
    <property type="evidence" value="ECO:0007669"/>
    <property type="project" value="InterPro"/>
</dbReference>
<dbReference type="InterPro" id="IPR000120">
    <property type="entry name" value="Amidase"/>
</dbReference>
<dbReference type="PROSITE" id="PS00571">
    <property type="entry name" value="AMIDASES"/>
    <property type="match status" value="1"/>
</dbReference>
<keyword evidence="3" id="KW-1185">Reference proteome</keyword>
<dbReference type="Proteomes" id="UP000070565">
    <property type="component" value="Unassembled WGS sequence"/>
</dbReference>
<dbReference type="SUPFAM" id="SSF75304">
    <property type="entry name" value="Amidase signature (AS) enzymes"/>
    <property type="match status" value="1"/>
</dbReference>
<dbReference type="InterPro" id="IPR020556">
    <property type="entry name" value="Amidase_CS"/>
</dbReference>
<sequence length="466" mass="50863">MSALEISNAIKREELSPIEVIDALIEHIKEYNPKINAIVTLAEDKARKSAKKVKKALKEGKELGPLSGVPLTVKDLESTKGIRTTFGSKLFENNVPEEDTIVVERSKKAGAVILGKTNTPEFGMIAVTDNLLFGHTRNPWDLSRTCGGSSGGSAAGVAAGMGPVATGSDAGGSIRIPSSLCGVYGMKPSFGRIPSYPSLPGWETMSCEGPITRTVSDAALIMDVMAGPDSRDRFSLPSEDTNYLESLNDGIDGSKIAYSPDLGYAAVDPEVEKVTQRASSSFEELNCEVSEVELDIPDMERELLTVMVSEAVTAFEDILGEGWEEKIYPLYNDLLSTKESLTFKDYVRVQFKRKELWEKMREIFENYDFLLTPATAVPAFEIEERGPLGPEKVNGKNISSMGWIPFTYPFNFTGQPAASIPCGFSSEGLPIGLQIVGDRYDDLGVLQASRAYEKAFPWNKKRPPLT</sequence>
<dbReference type="InterPro" id="IPR036928">
    <property type="entry name" value="AS_sf"/>
</dbReference>
<dbReference type="PANTHER" id="PTHR11895">
    <property type="entry name" value="TRANSAMIDASE"/>
    <property type="match status" value="1"/>
</dbReference>
<feature type="domain" description="Amidase" evidence="1">
    <location>
        <begin position="19"/>
        <end position="445"/>
    </location>
</feature>
<evidence type="ECO:0000313" key="3">
    <source>
        <dbReference type="Proteomes" id="UP000070565"/>
    </source>
</evidence>
<reference evidence="2 3" key="1">
    <citation type="journal article" date="2016" name="Sci. Rep.">
        <title>Metabolic traits of an uncultured archaeal lineage -MSBL1- from brine pools of the Red Sea.</title>
        <authorList>
            <person name="Mwirichia R."/>
            <person name="Alam I."/>
            <person name="Rashid M."/>
            <person name="Vinu M."/>
            <person name="Ba-Alawi W."/>
            <person name="Anthony Kamau A."/>
            <person name="Kamanda Ngugi D."/>
            <person name="Goker M."/>
            <person name="Klenk H.P."/>
            <person name="Bajic V."/>
            <person name="Stingl U."/>
        </authorList>
    </citation>
    <scope>NUCLEOTIDE SEQUENCE [LARGE SCALE GENOMIC DNA]</scope>
    <source>
        <strain evidence="2">SCGC-AAA261F19</strain>
    </source>
</reference>
<dbReference type="EMBL" id="LHXZ01000075">
    <property type="protein sequence ID" value="KXB02015.1"/>
    <property type="molecule type" value="Genomic_DNA"/>
</dbReference>
<protein>
    <submittedName>
        <fullName evidence="2">Amidase</fullName>
    </submittedName>
</protein>
<evidence type="ECO:0000313" key="2">
    <source>
        <dbReference type="EMBL" id="KXB02015.1"/>
    </source>
</evidence>
<dbReference type="InterPro" id="IPR023631">
    <property type="entry name" value="Amidase_dom"/>
</dbReference>
<dbReference type="PANTHER" id="PTHR11895:SF7">
    <property type="entry name" value="GLUTAMYL-TRNA(GLN) AMIDOTRANSFERASE SUBUNIT A, MITOCHONDRIAL"/>
    <property type="match status" value="1"/>
</dbReference>
<evidence type="ECO:0000259" key="1">
    <source>
        <dbReference type="Pfam" id="PF01425"/>
    </source>
</evidence>
<organism evidence="2 3">
    <name type="scientific">candidate division MSBL1 archaeon SCGC-AAA261F19</name>
    <dbReference type="NCBI Taxonomy" id="1698275"/>
    <lineage>
        <taxon>Archaea</taxon>
        <taxon>Methanobacteriati</taxon>
        <taxon>Methanobacteriota</taxon>
        <taxon>candidate division MSBL1</taxon>
    </lineage>
</organism>
<gene>
    <name evidence="2" type="ORF">AKJ45_03775</name>
</gene>
<dbReference type="AlphaFoldDB" id="A0A133V6E8"/>
<dbReference type="Gene3D" id="3.90.1300.10">
    <property type="entry name" value="Amidase signature (AS) domain"/>
    <property type="match status" value="1"/>
</dbReference>